<protein>
    <submittedName>
        <fullName evidence="9">MBOAT family protein</fullName>
    </submittedName>
</protein>
<feature type="transmembrane region" description="Helical" evidence="8">
    <location>
        <begin position="312"/>
        <end position="330"/>
    </location>
</feature>
<feature type="transmembrane region" description="Helical" evidence="8">
    <location>
        <begin position="107"/>
        <end position="131"/>
    </location>
</feature>
<dbReference type="InterPro" id="IPR004299">
    <property type="entry name" value="MBOAT_fam"/>
</dbReference>
<evidence type="ECO:0000256" key="6">
    <source>
        <dbReference type="ARBA" id="ARBA00023136"/>
    </source>
</evidence>
<evidence type="ECO:0000313" key="9">
    <source>
        <dbReference type="EMBL" id="MBC8334191.1"/>
    </source>
</evidence>
<gene>
    <name evidence="9" type="ORF">H8E29_02910</name>
</gene>
<keyword evidence="7" id="KW-0012">Acyltransferase</keyword>
<comment type="similarity">
    <text evidence="2 7">Belongs to the membrane-bound acyltransferase family.</text>
</comment>
<evidence type="ECO:0000256" key="3">
    <source>
        <dbReference type="ARBA" id="ARBA00022475"/>
    </source>
</evidence>
<dbReference type="EMBL" id="JACNJN010000053">
    <property type="protein sequence ID" value="MBC8334191.1"/>
    <property type="molecule type" value="Genomic_DNA"/>
</dbReference>
<evidence type="ECO:0000256" key="2">
    <source>
        <dbReference type="ARBA" id="ARBA00010323"/>
    </source>
</evidence>
<evidence type="ECO:0000256" key="5">
    <source>
        <dbReference type="ARBA" id="ARBA00022989"/>
    </source>
</evidence>
<evidence type="ECO:0000256" key="4">
    <source>
        <dbReference type="ARBA" id="ARBA00022692"/>
    </source>
</evidence>
<dbReference type="InterPro" id="IPR051085">
    <property type="entry name" value="MB_O-acyltransferase"/>
</dbReference>
<dbReference type="GO" id="GO:0016746">
    <property type="term" value="F:acyltransferase activity"/>
    <property type="evidence" value="ECO:0007669"/>
    <property type="project" value="UniProtKB-KW"/>
</dbReference>
<feature type="transmembrane region" description="Helical" evidence="8">
    <location>
        <begin position="336"/>
        <end position="356"/>
    </location>
</feature>
<dbReference type="Proteomes" id="UP000614469">
    <property type="component" value="Unassembled WGS sequence"/>
</dbReference>
<feature type="transmembrane region" description="Helical" evidence="8">
    <location>
        <begin position="77"/>
        <end position="95"/>
    </location>
</feature>
<dbReference type="PIRSF" id="PIRSF016636">
    <property type="entry name" value="AlgI_DltB"/>
    <property type="match status" value="1"/>
</dbReference>
<feature type="transmembrane region" description="Helical" evidence="8">
    <location>
        <begin position="409"/>
        <end position="432"/>
    </location>
</feature>
<comment type="caution">
    <text evidence="9">The sequence shown here is derived from an EMBL/GenBank/DDBJ whole genome shotgun (WGS) entry which is preliminary data.</text>
</comment>
<feature type="transmembrane region" description="Helical" evidence="8">
    <location>
        <begin position="444"/>
        <end position="468"/>
    </location>
</feature>
<keyword evidence="5 8" id="KW-1133">Transmembrane helix</keyword>
<reference evidence="9 10" key="1">
    <citation type="submission" date="2020-08" db="EMBL/GenBank/DDBJ databases">
        <title>Bridging the membrane lipid divide: bacteria of the FCB group superphylum have the potential to synthesize archaeal ether lipids.</title>
        <authorList>
            <person name="Villanueva L."/>
            <person name="Von Meijenfeldt F.A.B."/>
            <person name="Westbye A.B."/>
            <person name="Yadav S."/>
            <person name="Hopmans E.C."/>
            <person name="Dutilh B.E."/>
            <person name="Sinninghe Damste J.S."/>
        </authorList>
    </citation>
    <scope>NUCLEOTIDE SEQUENCE [LARGE SCALE GENOMIC DNA]</scope>
    <source>
        <strain evidence="9">NIOZ-UU36</strain>
    </source>
</reference>
<evidence type="ECO:0000313" key="10">
    <source>
        <dbReference type="Proteomes" id="UP000614469"/>
    </source>
</evidence>
<dbReference type="Pfam" id="PF03062">
    <property type="entry name" value="MBOAT"/>
    <property type="match status" value="1"/>
</dbReference>
<evidence type="ECO:0000256" key="8">
    <source>
        <dbReference type="SAM" id="Phobius"/>
    </source>
</evidence>
<name>A0A8J6NGB2_9CHLR</name>
<sequence>MNFTSLTFLIFFLLVLTFYWFAREKNIQNSILLLTSYLFLGWYRWQFALLLGILTIADYVIILQMILWPEQRERKRWLVLGIGLNLGSLFLFKYFNFFSESIRTLFYLFGFQISTYTLDLLLPLGISFYTLKKISYLLDIFRKTVLPEKNFIQFALYAAFFPQVVAGPIESHRKFFSQIAQRRIWSKSYFVAAWPLLIMGFFKKIVIADNVKIIVDKIYLLGEPPKFLLLAGTLAFTLQILMDFSAYTDLARGFAYLLGLETSKNFNNPYLAISPTQFWDRWHITFSNWLRDYIFFPIRRSLVRKYRHRHKYLPLLLPPLITMLLSGLWHGAGRTYLFWGLFHGIIIIIYQALGLGGSWRPQGKVKMFFAWMVMFALIVFSWSIFRAPSLFWLYNAWFRTPWTATQYDFIAAWVSLSLILFYALFLIIKLLIDRYFPKSDWVQGFYFATVSVLIIIYINTGSSDFIYAQF</sequence>
<dbReference type="GO" id="GO:0005886">
    <property type="term" value="C:plasma membrane"/>
    <property type="evidence" value="ECO:0007669"/>
    <property type="project" value="UniProtKB-SubCell"/>
</dbReference>
<feature type="transmembrane region" description="Helical" evidence="8">
    <location>
        <begin position="368"/>
        <end position="389"/>
    </location>
</feature>
<feature type="transmembrane region" description="Helical" evidence="8">
    <location>
        <begin position="43"/>
        <end position="65"/>
    </location>
</feature>
<dbReference type="PANTHER" id="PTHR13285:SF18">
    <property type="entry name" value="PROTEIN-CYSTEINE N-PALMITOYLTRANSFERASE RASP"/>
    <property type="match status" value="1"/>
</dbReference>
<accession>A0A8J6NGB2</accession>
<dbReference type="PANTHER" id="PTHR13285">
    <property type="entry name" value="ACYLTRANSFERASE"/>
    <property type="match status" value="1"/>
</dbReference>
<dbReference type="InterPro" id="IPR024194">
    <property type="entry name" value="Ac/AlaTfrase_AlgI/DltB"/>
</dbReference>
<organism evidence="9 10">
    <name type="scientific">Candidatus Desulfolinea nitratireducens</name>
    <dbReference type="NCBI Taxonomy" id="2841698"/>
    <lineage>
        <taxon>Bacteria</taxon>
        <taxon>Bacillati</taxon>
        <taxon>Chloroflexota</taxon>
        <taxon>Anaerolineae</taxon>
        <taxon>Anaerolineales</taxon>
        <taxon>Anaerolineales incertae sedis</taxon>
        <taxon>Candidatus Desulfolinea</taxon>
    </lineage>
</organism>
<keyword evidence="6 7" id="KW-0472">Membrane</keyword>
<evidence type="ECO:0000256" key="7">
    <source>
        <dbReference type="PIRNR" id="PIRNR016636"/>
    </source>
</evidence>
<comment type="subcellular location">
    <subcellularLocation>
        <location evidence="1">Cell membrane</location>
        <topology evidence="1">Multi-pass membrane protein</topology>
    </subcellularLocation>
</comment>
<keyword evidence="7" id="KW-0808">Transferase</keyword>
<keyword evidence="4 8" id="KW-0812">Transmembrane</keyword>
<keyword evidence="3 7" id="KW-1003">Cell membrane</keyword>
<dbReference type="InterPro" id="IPR028362">
    <property type="entry name" value="AlgI"/>
</dbReference>
<dbReference type="GO" id="GO:0042121">
    <property type="term" value="P:alginic acid biosynthetic process"/>
    <property type="evidence" value="ECO:0007669"/>
    <property type="project" value="InterPro"/>
</dbReference>
<evidence type="ECO:0000256" key="1">
    <source>
        <dbReference type="ARBA" id="ARBA00004651"/>
    </source>
</evidence>
<dbReference type="PIRSF" id="PIRSF500217">
    <property type="entry name" value="AlgI"/>
    <property type="match status" value="1"/>
</dbReference>
<dbReference type="AlphaFoldDB" id="A0A8J6NGB2"/>
<proteinExistence type="inferred from homology"/>
<feature type="transmembrane region" description="Helical" evidence="8">
    <location>
        <begin position="151"/>
        <end position="169"/>
    </location>
</feature>
<feature type="transmembrane region" description="Helical" evidence="8">
    <location>
        <begin position="6"/>
        <end position="22"/>
    </location>
</feature>
<feature type="transmembrane region" description="Helical" evidence="8">
    <location>
        <begin position="189"/>
        <end position="207"/>
    </location>
</feature>